<protein>
    <submittedName>
        <fullName evidence="2">Uncharacterized protein</fullName>
    </submittedName>
</protein>
<evidence type="ECO:0000256" key="1">
    <source>
        <dbReference type="SAM" id="MobiDB-lite"/>
    </source>
</evidence>
<name>A0A5B7K5U8_PORTR</name>
<accession>A0A5B7K5U8</accession>
<feature type="region of interest" description="Disordered" evidence="1">
    <location>
        <begin position="28"/>
        <end position="84"/>
    </location>
</feature>
<feature type="compositionally biased region" description="Basic and acidic residues" evidence="1">
    <location>
        <begin position="51"/>
        <end position="62"/>
    </location>
</feature>
<feature type="region of interest" description="Disordered" evidence="1">
    <location>
        <begin position="1"/>
        <end position="20"/>
    </location>
</feature>
<dbReference type="EMBL" id="VSRR010138557">
    <property type="protein sequence ID" value="MPD03913.1"/>
    <property type="molecule type" value="Genomic_DNA"/>
</dbReference>
<evidence type="ECO:0000313" key="3">
    <source>
        <dbReference type="Proteomes" id="UP000324222"/>
    </source>
</evidence>
<organism evidence="2 3">
    <name type="scientific">Portunus trituberculatus</name>
    <name type="common">Swimming crab</name>
    <name type="synonym">Neptunus trituberculatus</name>
    <dbReference type="NCBI Taxonomy" id="210409"/>
    <lineage>
        <taxon>Eukaryota</taxon>
        <taxon>Metazoa</taxon>
        <taxon>Ecdysozoa</taxon>
        <taxon>Arthropoda</taxon>
        <taxon>Crustacea</taxon>
        <taxon>Multicrustacea</taxon>
        <taxon>Malacostraca</taxon>
        <taxon>Eumalacostraca</taxon>
        <taxon>Eucarida</taxon>
        <taxon>Decapoda</taxon>
        <taxon>Pleocyemata</taxon>
        <taxon>Brachyura</taxon>
        <taxon>Eubrachyura</taxon>
        <taxon>Portunoidea</taxon>
        <taxon>Portunidae</taxon>
        <taxon>Portuninae</taxon>
        <taxon>Portunus</taxon>
    </lineage>
</organism>
<gene>
    <name evidence="2" type="ORF">E2C01_099571</name>
</gene>
<dbReference type="Proteomes" id="UP000324222">
    <property type="component" value="Unassembled WGS sequence"/>
</dbReference>
<reference evidence="2 3" key="1">
    <citation type="submission" date="2019-05" db="EMBL/GenBank/DDBJ databases">
        <title>Another draft genome of Portunus trituberculatus and its Hox gene families provides insights of decapod evolution.</title>
        <authorList>
            <person name="Jeong J.-H."/>
            <person name="Song I."/>
            <person name="Kim S."/>
            <person name="Choi T."/>
            <person name="Kim D."/>
            <person name="Ryu S."/>
            <person name="Kim W."/>
        </authorList>
    </citation>
    <scope>NUCLEOTIDE SEQUENCE [LARGE SCALE GENOMIC DNA]</scope>
    <source>
        <tissue evidence="2">Muscle</tissue>
    </source>
</reference>
<proteinExistence type="predicted"/>
<sequence length="84" mass="9138">MRQGLRDGLGWMEQQGHRRQGVWEEGAAGTGMHHSEGNGFVRKGYGTVKAEVGREGNRDGRKGRGKRRVMGKADGTRGSGTGRE</sequence>
<keyword evidence="3" id="KW-1185">Reference proteome</keyword>
<dbReference type="AlphaFoldDB" id="A0A5B7K5U8"/>
<evidence type="ECO:0000313" key="2">
    <source>
        <dbReference type="EMBL" id="MPD03913.1"/>
    </source>
</evidence>
<comment type="caution">
    <text evidence="2">The sequence shown here is derived from an EMBL/GenBank/DDBJ whole genome shotgun (WGS) entry which is preliminary data.</text>
</comment>